<reference evidence="1 2" key="1">
    <citation type="submission" date="2021-08" db="EMBL/GenBank/DDBJ databases">
        <title>Comparative Genomics Analysis of the Genus Qipengyuania Reveals Extensive Genetic Diversity and Metabolic Versatility, Including the Description of Fifteen Novel Species.</title>
        <authorList>
            <person name="Liu Y."/>
        </authorList>
    </citation>
    <scope>NUCLEOTIDE SEQUENCE [LARGE SCALE GENOMIC DNA]</scope>
    <source>
        <strain evidence="1 2">1XM2-8</strain>
    </source>
</reference>
<protein>
    <submittedName>
        <fullName evidence="1">DUF3168 domain-containing protein</fullName>
    </submittedName>
</protein>
<name>A0ABX8ZE11_9SPHN</name>
<gene>
    <name evidence="1" type="ORF">K3166_00270</name>
</gene>
<accession>A0ABX8ZE11</accession>
<evidence type="ECO:0000313" key="2">
    <source>
        <dbReference type="Proteomes" id="UP000824280"/>
    </source>
</evidence>
<dbReference type="Pfam" id="PF11367">
    <property type="entry name" value="Tail_completion_gp17"/>
    <property type="match status" value="1"/>
</dbReference>
<dbReference type="Gene3D" id="3.30.2000.30">
    <property type="match status" value="1"/>
</dbReference>
<evidence type="ECO:0000313" key="1">
    <source>
        <dbReference type="EMBL" id="QZD87188.1"/>
    </source>
</evidence>
<sequence length="130" mass="13881">MESALRTALVAALRADPQLAASLNAVVEEGPSPAPPPALSLVASAAADWSSKTSAGREIRIALELTTRGDTPEPTAAIAEAIENCIATLGPRQNGFRIVTTRFLRSRTERRSRGLRAILLEYAFRVLADQ</sequence>
<organism evidence="1 2">
    <name type="scientific">Qipengyuania psychrotolerans</name>
    <dbReference type="NCBI Taxonomy" id="2867238"/>
    <lineage>
        <taxon>Bacteria</taxon>
        <taxon>Pseudomonadati</taxon>
        <taxon>Pseudomonadota</taxon>
        <taxon>Alphaproteobacteria</taxon>
        <taxon>Sphingomonadales</taxon>
        <taxon>Erythrobacteraceae</taxon>
        <taxon>Qipengyuania</taxon>
    </lineage>
</organism>
<proteinExistence type="predicted"/>
<keyword evidence="2" id="KW-1185">Reference proteome</keyword>
<dbReference type="InterPro" id="IPR053745">
    <property type="entry name" value="Viral_Tail_Comp_sf"/>
</dbReference>
<dbReference type="Proteomes" id="UP000824280">
    <property type="component" value="Chromosome"/>
</dbReference>
<dbReference type="RefSeq" id="WP_221422727.1">
    <property type="nucleotide sequence ID" value="NZ_CP081297.1"/>
</dbReference>
<dbReference type="EMBL" id="CP081297">
    <property type="protein sequence ID" value="QZD87188.1"/>
    <property type="molecule type" value="Genomic_DNA"/>
</dbReference>
<dbReference type="InterPro" id="IPR021508">
    <property type="entry name" value="Gp17-like"/>
</dbReference>